<accession>A0A0P9D1C5</accession>
<comment type="caution">
    <text evidence="1">The sequence shown here is derived from an EMBL/GenBank/DDBJ whole genome shotgun (WGS) entry which is preliminary data.</text>
</comment>
<organism evidence="1 2">
    <name type="scientific">Kouleothrix aurantiaca</name>
    <dbReference type="NCBI Taxonomy" id="186479"/>
    <lineage>
        <taxon>Bacteria</taxon>
        <taxon>Bacillati</taxon>
        <taxon>Chloroflexota</taxon>
        <taxon>Chloroflexia</taxon>
        <taxon>Chloroflexales</taxon>
        <taxon>Roseiflexineae</taxon>
        <taxon>Roseiflexaceae</taxon>
        <taxon>Kouleothrix</taxon>
    </lineage>
</organism>
<feature type="non-terminal residue" evidence="1">
    <location>
        <position position="158"/>
    </location>
</feature>
<proteinExistence type="predicted"/>
<protein>
    <submittedName>
        <fullName evidence="1">Uncharacterized protein</fullName>
    </submittedName>
</protein>
<name>A0A0P9D1C5_9CHLR</name>
<dbReference type="Proteomes" id="UP000050509">
    <property type="component" value="Unassembled WGS sequence"/>
</dbReference>
<gene>
    <name evidence="1" type="ORF">SE17_43625</name>
</gene>
<keyword evidence="2" id="KW-1185">Reference proteome</keyword>
<evidence type="ECO:0000313" key="1">
    <source>
        <dbReference type="EMBL" id="KPV46113.1"/>
    </source>
</evidence>
<reference evidence="1 2" key="1">
    <citation type="submission" date="2015-09" db="EMBL/GenBank/DDBJ databases">
        <title>Draft genome sequence of Kouleothrix aurantiaca JCM 19913.</title>
        <authorList>
            <person name="Hemp J."/>
        </authorList>
    </citation>
    <scope>NUCLEOTIDE SEQUENCE [LARGE SCALE GENOMIC DNA]</scope>
    <source>
        <strain evidence="1 2">COM-B</strain>
    </source>
</reference>
<evidence type="ECO:0000313" key="2">
    <source>
        <dbReference type="Proteomes" id="UP000050509"/>
    </source>
</evidence>
<dbReference type="AlphaFoldDB" id="A0A0P9D1C5"/>
<sequence>MNARIETTGKTEIRTDVQARIQEVTIRLATMRQIVARRLGAHEVTRTIDQGELQIAAQRRIAERARSTIPALRAAADEAERVCQAVAIEVKAATDAKPAAKRAPRGSRTEVSKVVYGEGGPVQVVMVTYPAYRYDLVVAGEVVHTIKATRAWRTERKA</sequence>
<dbReference type="EMBL" id="LJCR01003627">
    <property type="protein sequence ID" value="KPV46113.1"/>
    <property type="molecule type" value="Genomic_DNA"/>
</dbReference>